<keyword evidence="3" id="KW-0540">Nuclease</keyword>
<evidence type="ECO:0000313" key="9">
    <source>
        <dbReference type="EMBL" id="QPC81552.1"/>
    </source>
</evidence>
<evidence type="ECO:0000259" key="6">
    <source>
        <dbReference type="Pfam" id="PF01368"/>
    </source>
</evidence>
<evidence type="ECO:0000259" key="7">
    <source>
        <dbReference type="Pfam" id="PF02272"/>
    </source>
</evidence>
<dbReference type="Gene3D" id="3.90.1640.30">
    <property type="match status" value="1"/>
</dbReference>
<dbReference type="InterPro" id="IPR001667">
    <property type="entry name" value="DDH_dom"/>
</dbReference>
<evidence type="ECO:0000259" key="8">
    <source>
        <dbReference type="Pfam" id="PF17768"/>
    </source>
</evidence>
<dbReference type="PANTHER" id="PTHR30255:SF2">
    <property type="entry name" value="SINGLE-STRANDED-DNA-SPECIFIC EXONUCLEASE RECJ"/>
    <property type="match status" value="1"/>
</dbReference>
<accession>A0A7S8IDG8</accession>
<evidence type="ECO:0000256" key="5">
    <source>
        <dbReference type="ARBA" id="ARBA00022839"/>
    </source>
</evidence>
<dbReference type="Proteomes" id="UP000594468">
    <property type="component" value="Chromosome"/>
</dbReference>
<reference evidence="9 10" key="1">
    <citation type="submission" date="2020-02" db="EMBL/GenBank/DDBJ databases">
        <authorList>
            <person name="Zheng R.K."/>
            <person name="Sun C.M."/>
        </authorList>
    </citation>
    <scope>NUCLEOTIDE SEQUENCE [LARGE SCALE GENOMIC DNA]</scope>
    <source>
        <strain evidence="10">rifampicinis</strain>
    </source>
</reference>
<keyword evidence="10" id="KW-1185">Reference proteome</keyword>
<sequence>MISKRWTVAPAAPQPLLRQYKGLSPVLAQILYNRGLQTPEEAYHFLYDKDITVDPFAMKDMEKAVARIRRAIKTREPIVVYGDFDADGVTSTTLMMQVLNRLGANARAYIPHRVDEGYGLNTPALQELAEQGVKLVITVDCGIRSVQEVADGKAAGLDIVVTDHHSVGPEIPQADAVVNPQQADCAGEPNLAGVGVAFMVARALLLDGWRRNGGSAEPYKAVIDSLLDLVAIGTVADIMPLNVPLNRSLVRRGLEVLNQAQRPGIQALMEVAGLQPGQITAMSIGFGLGPRINAAGRLDSALVAYKLLSAQTVEEARGYAEALQTLNSKRQSLTREAQGRIQTYIDAGGLGNGNLIFAADDAVSPGIVGLVAGRLTEAYYRPAIILDKGPEESHASCRSIPEFHITQALDACADLLVRHGGHAQAAGFTIMNHNIDVLERRLLEMAEQALAGRELLPILSIDMELPMRQLSSHMVDELSALEPTGNGNEQPVFLTRGVRVVDYRTVGSDDQHLKMRVVAEGEPPIDCIGFRLGHWNGAMPDYLDVVYNLEMNEWQGRRNLQLNLKDVRPAEVAQA</sequence>
<dbReference type="PANTHER" id="PTHR30255">
    <property type="entry name" value="SINGLE-STRANDED-DNA-SPECIFIC EXONUCLEASE RECJ"/>
    <property type="match status" value="1"/>
</dbReference>
<dbReference type="InterPro" id="IPR004610">
    <property type="entry name" value="RecJ"/>
</dbReference>
<evidence type="ECO:0000256" key="2">
    <source>
        <dbReference type="ARBA" id="ARBA00019841"/>
    </source>
</evidence>
<dbReference type="KEGG" id="pmet:G4Y79_17920"/>
<feature type="domain" description="DDH" evidence="6">
    <location>
        <begin position="78"/>
        <end position="234"/>
    </location>
</feature>
<dbReference type="AlphaFoldDB" id="A0A7S8IDG8"/>
<name>A0A7S8IDG8_9CHLR</name>
<feature type="domain" description="DHHA1" evidence="7">
    <location>
        <begin position="353"/>
        <end position="449"/>
    </location>
</feature>
<dbReference type="InterPro" id="IPR051673">
    <property type="entry name" value="SSDNA_exonuclease_RecJ"/>
</dbReference>
<dbReference type="GO" id="GO:0006310">
    <property type="term" value="P:DNA recombination"/>
    <property type="evidence" value="ECO:0007669"/>
    <property type="project" value="InterPro"/>
</dbReference>
<dbReference type="GO" id="GO:0003676">
    <property type="term" value="F:nucleic acid binding"/>
    <property type="evidence" value="ECO:0007669"/>
    <property type="project" value="InterPro"/>
</dbReference>
<dbReference type="RefSeq" id="WP_195169624.1">
    <property type="nucleotide sequence ID" value="NZ_CP062983.1"/>
</dbReference>
<evidence type="ECO:0000256" key="4">
    <source>
        <dbReference type="ARBA" id="ARBA00022801"/>
    </source>
</evidence>
<keyword evidence="5 9" id="KW-0269">Exonuclease</keyword>
<dbReference type="InterPro" id="IPR003156">
    <property type="entry name" value="DHHA1_dom"/>
</dbReference>
<feature type="domain" description="RecJ OB" evidence="8">
    <location>
        <begin position="461"/>
        <end position="566"/>
    </location>
</feature>
<comment type="similarity">
    <text evidence="1">Belongs to the RecJ family.</text>
</comment>
<dbReference type="NCBIfam" id="TIGR00644">
    <property type="entry name" value="recJ"/>
    <property type="match status" value="1"/>
</dbReference>
<dbReference type="GO" id="GO:0006281">
    <property type="term" value="P:DNA repair"/>
    <property type="evidence" value="ECO:0007669"/>
    <property type="project" value="InterPro"/>
</dbReference>
<gene>
    <name evidence="9" type="primary">recJ</name>
    <name evidence="9" type="ORF">G4Y79_17920</name>
</gene>
<dbReference type="Pfam" id="PF17768">
    <property type="entry name" value="RecJ_OB"/>
    <property type="match status" value="1"/>
</dbReference>
<proteinExistence type="inferred from homology"/>
<dbReference type="Gene3D" id="2.40.50.460">
    <property type="match status" value="1"/>
</dbReference>
<keyword evidence="4" id="KW-0378">Hydrolase</keyword>
<dbReference type="InterPro" id="IPR041122">
    <property type="entry name" value="RecJ_OB"/>
</dbReference>
<evidence type="ECO:0000256" key="1">
    <source>
        <dbReference type="ARBA" id="ARBA00005915"/>
    </source>
</evidence>
<protein>
    <recommendedName>
        <fullName evidence="2">Single-stranded-DNA-specific exonuclease RecJ</fullName>
    </recommendedName>
</protein>
<dbReference type="SUPFAM" id="SSF64182">
    <property type="entry name" value="DHH phosphoesterases"/>
    <property type="match status" value="1"/>
</dbReference>
<organism evidence="9 10">
    <name type="scientific">Phototrophicus methaneseepsis</name>
    <dbReference type="NCBI Taxonomy" id="2710758"/>
    <lineage>
        <taxon>Bacteria</taxon>
        <taxon>Bacillati</taxon>
        <taxon>Chloroflexota</taxon>
        <taxon>Candidatus Thermofontia</taxon>
        <taxon>Phototrophicales</taxon>
        <taxon>Phototrophicaceae</taxon>
        <taxon>Phototrophicus</taxon>
    </lineage>
</organism>
<dbReference type="Pfam" id="PF02272">
    <property type="entry name" value="DHHA1"/>
    <property type="match status" value="1"/>
</dbReference>
<dbReference type="Pfam" id="PF01368">
    <property type="entry name" value="DHH"/>
    <property type="match status" value="1"/>
</dbReference>
<dbReference type="InterPro" id="IPR038763">
    <property type="entry name" value="DHH_sf"/>
</dbReference>
<evidence type="ECO:0000256" key="3">
    <source>
        <dbReference type="ARBA" id="ARBA00022722"/>
    </source>
</evidence>
<dbReference type="GO" id="GO:0008409">
    <property type="term" value="F:5'-3' exonuclease activity"/>
    <property type="evidence" value="ECO:0007669"/>
    <property type="project" value="InterPro"/>
</dbReference>
<evidence type="ECO:0000313" key="10">
    <source>
        <dbReference type="Proteomes" id="UP000594468"/>
    </source>
</evidence>
<dbReference type="EMBL" id="CP062983">
    <property type="protein sequence ID" value="QPC81552.1"/>
    <property type="molecule type" value="Genomic_DNA"/>
</dbReference>